<evidence type="ECO:0000313" key="3">
    <source>
        <dbReference type="EMBL" id="CAD5125793.1"/>
    </source>
</evidence>
<keyword evidence="1" id="KW-0560">Oxidoreductase</keyword>
<gene>
    <name evidence="3" type="ORF">DGYR_LOCUS13112</name>
</gene>
<dbReference type="OrthoDB" id="191139at2759"/>
<dbReference type="SUPFAM" id="SSF51735">
    <property type="entry name" value="NAD(P)-binding Rossmann-fold domains"/>
    <property type="match status" value="1"/>
</dbReference>
<comment type="similarity">
    <text evidence="2">Belongs to the short-chain dehydrogenases/reductases (SDR) family.</text>
</comment>
<dbReference type="PANTHER" id="PTHR43157">
    <property type="entry name" value="PHOSPHATIDYLINOSITOL-GLYCAN BIOSYNTHESIS CLASS F PROTEIN-RELATED"/>
    <property type="match status" value="1"/>
</dbReference>
<comment type="caution">
    <text evidence="3">The sequence shown here is derived from an EMBL/GenBank/DDBJ whole genome shotgun (WGS) entry which is preliminary data.</text>
</comment>
<sequence>MAVMLWHSLLNKELAQANEYELYLRESYIYKSDIELFGKTIVVTGGTDEVGKECVKNFIKRGARVIVGYRSSKNGIKLKEEIEDDDTNKGTLVLMELELSSMESVRKFAEKINKSEQRLDVLLNNAGILSSSTAYTKDGYEMITAVNYLSHFLLTHLLLPLLKKSSPSRIVNVSSFVHNLTTDMMFDDFNIRTGYFIPTSFYLYGRSKAAMNMFTKECQRRFKDMGITSYSCNPGAVKTNLFNHFSLIKDFTNYLLFKTFKLINPIQFVGKSANEGAQTPIYCSIEEGIETYGGSYFTDGKPFKESKLVNNDEVCEKLWDYTTDLLNLSKL</sequence>
<proteinExistence type="inferred from homology"/>
<keyword evidence="4" id="KW-1185">Reference proteome</keyword>
<dbReference type="InterPro" id="IPR002347">
    <property type="entry name" value="SDR_fam"/>
</dbReference>
<dbReference type="PANTHER" id="PTHR43157:SF31">
    <property type="entry name" value="PHOSPHATIDYLINOSITOL-GLYCAN BIOSYNTHESIS CLASS F PROTEIN"/>
    <property type="match status" value="1"/>
</dbReference>
<dbReference type="Proteomes" id="UP000549394">
    <property type="component" value="Unassembled WGS sequence"/>
</dbReference>
<dbReference type="PRINTS" id="PR00080">
    <property type="entry name" value="SDRFAMILY"/>
</dbReference>
<dbReference type="Pfam" id="PF00106">
    <property type="entry name" value="adh_short"/>
    <property type="match status" value="2"/>
</dbReference>
<organism evidence="3 4">
    <name type="scientific">Dimorphilus gyrociliatus</name>
    <dbReference type="NCBI Taxonomy" id="2664684"/>
    <lineage>
        <taxon>Eukaryota</taxon>
        <taxon>Metazoa</taxon>
        <taxon>Spiralia</taxon>
        <taxon>Lophotrochozoa</taxon>
        <taxon>Annelida</taxon>
        <taxon>Polychaeta</taxon>
        <taxon>Polychaeta incertae sedis</taxon>
        <taxon>Dinophilidae</taxon>
        <taxon>Dimorphilus</taxon>
    </lineage>
</organism>
<dbReference type="Gene3D" id="3.40.50.720">
    <property type="entry name" value="NAD(P)-binding Rossmann-like Domain"/>
    <property type="match status" value="1"/>
</dbReference>
<reference evidence="3 4" key="1">
    <citation type="submission" date="2020-08" db="EMBL/GenBank/DDBJ databases">
        <authorList>
            <person name="Hejnol A."/>
        </authorList>
    </citation>
    <scope>NUCLEOTIDE SEQUENCE [LARGE SCALE GENOMIC DNA]</scope>
</reference>
<evidence type="ECO:0000256" key="1">
    <source>
        <dbReference type="ARBA" id="ARBA00023002"/>
    </source>
</evidence>
<dbReference type="AlphaFoldDB" id="A0A7I8WC96"/>
<accession>A0A7I8WC96</accession>
<dbReference type="GO" id="GO:0016491">
    <property type="term" value="F:oxidoreductase activity"/>
    <property type="evidence" value="ECO:0007669"/>
    <property type="project" value="UniProtKB-KW"/>
</dbReference>
<evidence type="ECO:0000256" key="2">
    <source>
        <dbReference type="RuleBase" id="RU000363"/>
    </source>
</evidence>
<evidence type="ECO:0000313" key="4">
    <source>
        <dbReference type="Proteomes" id="UP000549394"/>
    </source>
</evidence>
<dbReference type="PRINTS" id="PR00081">
    <property type="entry name" value="GDHRDH"/>
</dbReference>
<protein>
    <submittedName>
        <fullName evidence="3">DgyrCDS14004</fullName>
    </submittedName>
</protein>
<dbReference type="EMBL" id="CAJFCJ010000029">
    <property type="protein sequence ID" value="CAD5125793.1"/>
    <property type="molecule type" value="Genomic_DNA"/>
</dbReference>
<name>A0A7I8WC96_9ANNE</name>
<dbReference type="InterPro" id="IPR036291">
    <property type="entry name" value="NAD(P)-bd_dom_sf"/>
</dbReference>